<evidence type="ECO:0000313" key="2">
    <source>
        <dbReference type="Proteomes" id="UP001460270"/>
    </source>
</evidence>
<sequence>MSVREDPPAAVILTKKIWRCFTERCTVMIQRLRRMGQMQRKHFLCGDNNLNNYSDSQFSASQPPHFSTLSDWIGLFSVCTRQLEPQQSEAQLKHVQSVQSNTRDF</sequence>
<protein>
    <submittedName>
        <fullName evidence="1">Uncharacterized protein</fullName>
    </submittedName>
</protein>
<dbReference type="Proteomes" id="UP001460270">
    <property type="component" value="Unassembled WGS sequence"/>
</dbReference>
<evidence type="ECO:0000313" key="1">
    <source>
        <dbReference type="EMBL" id="KAK7891532.1"/>
    </source>
</evidence>
<proteinExistence type="predicted"/>
<name>A0AAW0NA15_9GOBI</name>
<accession>A0AAW0NA15</accession>
<dbReference type="AlphaFoldDB" id="A0AAW0NA15"/>
<gene>
    <name evidence="1" type="ORF">WMY93_023495</name>
</gene>
<dbReference type="EMBL" id="JBBPFD010000017">
    <property type="protein sequence ID" value="KAK7891532.1"/>
    <property type="molecule type" value="Genomic_DNA"/>
</dbReference>
<comment type="caution">
    <text evidence="1">The sequence shown here is derived from an EMBL/GenBank/DDBJ whole genome shotgun (WGS) entry which is preliminary data.</text>
</comment>
<organism evidence="1 2">
    <name type="scientific">Mugilogobius chulae</name>
    <name type="common">yellowstripe goby</name>
    <dbReference type="NCBI Taxonomy" id="88201"/>
    <lineage>
        <taxon>Eukaryota</taxon>
        <taxon>Metazoa</taxon>
        <taxon>Chordata</taxon>
        <taxon>Craniata</taxon>
        <taxon>Vertebrata</taxon>
        <taxon>Euteleostomi</taxon>
        <taxon>Actinopterygii</taxon>
        <taxon>Neopterygii</taxon>
        <taxon>Teleostei</taxon>
        <taxon>Neoteleostei</taxon>
        <taxon>Acanthomorphata</taxon>
        <taxon>Gobiaria</taxon>
        <taxon>Gobiiformes</taxon>
        <taxon>Gobioidei</taxon>
        <taxon>Gobiidae</taxon>
        <taxon>Gobionellinae</taxon>
        <taxon>Mugilogobius</taxon>
    </lineage>
</organism>
<keyword evidence="2" id="KW-1185">Reference proteome</keyword>
<reference evidence="2" key="1">
    <citation type="submission" date="2024-04" db="EMBL/GenBank/DDBJ databases">
        <title>Salinicola lusitanus LLJ914,a marine bacterium isolated from the Okinawa Trough.</title>
        <authorList>
            <person name="Li J."/>
        </authorList>
    </citation>
    <scope>NUCLEOTIDE SEQUENCE [LARGE SCALE GENOMIC DNA]</scope>
</reference>